<feature type="region of interest" description="Disordered" evidence="4">
    <location>
        <begin position="900"/>
        <end position="950"/>
    </location>
</feature>
<dbReference type="InterPro" id="IPR002110">
    <property type="entry name" value="Ankyrin_rpt"/>
</dbReference>
<dbReference type="Pfam" id="PF14420">
    <property type="entry name" value="Clr5"/>
    <property type="match status" value="1"/>
</dbReference>
<comment type="caution">
    <text evidence="6">The sequence shown here is derived from an EMBL/GenBank/DDBJ whole genome shotgun (WGS) entry which is preliminary data.</text>
</comment>
<evidence type="ECO:0000256" key="2">
    <source>
        <dbReference type="ARBA" id="ARBA00023043"/>
    </source>
</evidence>
<keyword evidence="1" id="KW-0677">Repeat</keyword>
<evidence type="ECO:0000256" key="1">
    <source>
        <dbReference type="ARBA" id="ARBA00022737"/>
    </source>
</evidence>
<name>A0AAE0NM14_9PEZI</name>
<dbReference type="Proteomes" id="UP001287356">
    <property type="component" value="Unassembled WGS sequence"/>
</dbReference>
<dbReference type="InterPro" id="IPR036770">
    <property type="entry name" value="Ankyrin_rpt-contain_sf"/>
</dbReference>
<accession>A0AAE0NM14</accession>
<dbReference type="PROSITE" id="PS50088">
    <property type="entry name" value="ANK_REPEAT"/>
    <property type="match status" value="3"/>
</dbReference>
<dbReference type="PANTHER" id="PTHR24198">
    <property type="entry name" value="ANKYRIN REPEAT AND PROTEIN KINASE DOMAIN-CONTAINING PROTEIN"/>
    <property type="match status" value="1"/>
</dbReference>
<dbReference type="AlphaFoldDB" id="A0AAE0NM14"/>
<keyword evidence="2 3" id="KW-0040">ANK repeat</keyword>
<proteinExistence type="predicted"/>
<organism evidence="6 7">
    <name type="scientific">Lasiosphaeria ovina</name>
    <dbReference type="NCBI Taxonomy" id="92902"/>
    <lineage>
        <taxon>Eukaryota</taxon>
        <taxon>Fungi</taxon>
        <taxon>Dikarya</taxon>
        <taxon>Ascomycota</taxon>
        <taxon>Pezizomycotina</taxon>
        <taxon>Sordariomycetes</taxon>
        <taxon>Sordariomycetidae</taxon>
        <taxon>Sordariales</taxon>
        <taxon>Lasiosphaeriaceae</taxon>
        <taxon>Lasiosphaeria</taxon>
    </lineage>
</organism>
<dbReference type="Pfam" id="PF12796">
    <property type="entry name" value="Ank_2"/>
    <property type="match status" value="2"/>
</dbReference>
<reference evidence="6" key="1">
    <citation type="journal article" date="2023" name="Mol. Phylogenet. Evol.">
        <title>Genome-scale phylogeny and comparative genomics of the fungal order Sordariales.</title>
        <authorList>
            <person name="Hensen N."/>
            <person name="Bonometti L."/>
            <person name="Westerberg I."/>
            <person name="Brannstrom I.O."/>
            <person name="Guillou S."/>
            <person name="Cros-Aarteil S."/>
            <person name="Calhoun S."/>
            <person name="Haridas S."/>
            <person name="Kuo A."/>
            <person name="Mondo S."/>
            <person name="Pangilinan J."/>
            <person name="Riley R."/>
            <person name="LaButti K."/>
            <person name="Andreopoulos B."/>
            <person name="Lipzen A."/>
            <person name="Chen C."/>
            <person name="Yan M."/>
            <person name="Daum C."/>
            <person name="Ng V."/>
            <person name="Clum A."/>
            <person name="Steindorff A."/>
            <person name="Ohm R.A."/>
            <person name="Martin F."/>
            <person name="Silar P."/>
            <person name="Natvig D.O."/>
            <person name="Lalanne C."/>
            <person name="Gautier V."/>
            <person name="Ament-Velasquez S.L."/>
            <person name="Kruys A."/>
            <person name="Hutchinson M.I."/>
            <person name="Powell A.J."/>
            <person name="Barry K."/>
            <person name="Miller A.N."/>
            <person name="Grigoriev I.V."/>
            <person name="Debuchy R."/>
            <person name="Gladieux P."/>
            <person name="Hiltunen Thoren M."/>
            <person name="Johannesson H."/>
        </authorList>
    </citation>
    <scope>NUCLEOTIDE SEQUENCE</scope>
    <source>
        <strain evidence="6">CBS 958.72</strain>
    </source>
</reference>
<feature type="domain" description="Clr5" evidence="5">
    <location>
        <begin position="4"/>
        <end position="74"/>
    </location>
</feature>
<sequence length="990" mass="109279">MPKLDWDAHRADIERLYIAEGKCLTEVMDIMKRDRGFLARLGLSNSSHTDVFNISNLCSKPSYERKMRAWGLQKNTMGKQTWDVVAYKVNKRKRLGKESTVYEKGVRLSAEKLQREIPRHTSLTLGSKFTINTDLPSPKTPEGIVVRSPSPLQQHLPWNYESPWSRFIGLIWSSGFQGLSLETKLPQASDITLLNQQLSGSSMHSLMRSSTMIQVPSYPMIFPTPQQIMPDAIQLRPLPEVPRIFLTQFFLLSNNFTVMERDGVSARDVRLHDEHVVDMIERLGSAGLEQINSLSLTESHTTEAIKEHCFVSILRSGRLDLLRIILETGIDLDMVIYSGSDDALLTPLQFAAGIADRRTSLKTTRLLLEYGAKPLRAQPCPGEQCLLSMATRKGHLEVVGVLVNAGAYPCQHATISAIENGFDSLLQQLLDAGADVNFRLLVDTQLDYGMAAYNRHYDDDESTVNVYKKLVDKGARLDHSLLGATRTGSSNLVSLLLHHRAPLNCFITKKKREIIGMHKVCWSETRTTALGAAIELGFVEIARMLYKAGAKELGDLERISGEKMATFLEGTDLMSEILSKRLPPVLDKAIDDGDQLVPKILIRSEDFGRATIQTSSATERRVSHAHVYVTPSFGFKNDGGRRLKIKEAAIFAAENGTTRPLDKLLEVMNWEPRLTGLALTAAIARRRYGEFYLVQHLLEAGASFDEPFEGHISALAAAVAMEEVPLVKTLLSSGADANKSAIAVGKTALQAAADVGHLELVDMLLKRGADVNGPPAPSRGATALQFAASRGYLSIATRLLDAGANVNAPKAEREGRTALMGAAEHGRIDMLHLLLNRGANVHGSDRTQFVEAVFLAEQRGRRATAGFLKSHGGWTESDDELKASLRYRSGYIWALNPDASKTRLTTDDPPSSRSERLDSQTESRGVAMEVPQSLDAEISGDGQKTRGTAEPGAELVSFTQEYQQPSCVWEWDAQDNYLGVGVWFDNMETG</sequence>
<dbReference type="EMBL" id="JAULSN010000001">
    <property type="protein sequence ID" value="KAK3384028.1"/>
    <property type="molecule type" value="Genomic_DNA"/>
</dbReference>
<feature type="repeat" description="ANK" evidence="3">
    <location>
        <begin position="744"/>
        <end position="776"/>
    </location>
</feature>
<dbReference type="PANTHER" id="PTHR24198:SF165">
    <property type="entry name" value="ANKYRIN REPEAT-CONTAINING PROTEIN-RELATED"/>
    <property type="match status" value="1"/>
</dbReference>
<dbReference type="PROSITE" id="PS50297">
    <property type="entry name" value="ANK_REP_REGION"/>
    <property type="match status" value="3"/>
</dbReference>
<feature type="repeat" description="ANK" evidence="3">
    <location>
        <begin position="814"/>
        <end position="846"/>
    </location>
</feature>
<gene>
    <name evidence="6" type="ORF">B0T24DRAFT_715817</name>
</gene>
<protein>
    <submittedName>
        <fullName evidence="6">Ankyrin repeat-containing domain protein</fullName>
    </submittedName>
</protein>
<evidence type="ECO:0000313" key="7">
    <source>
        <dbReference type="Proteomes" id="UP001287356"/>
    </source>
</evidence>
<dbReference type="SUPFAM" id="SSF48403">
    <property type="entry name" value="Ankyrin repeat"/>
    <property type="match status" value="2"/>
</dbReference>
<feature type="repeat" description="ANK" evidence="3">
    <location>
        <begin position="779"/>
        <end position="811"/>
    </location>
</feature>
<evidence type="ECO:0000256" key="4">
    <source>
        <dbReference type="SAM" id="MobiDB-lite"/>
    </source>
</evidence>
<evidence type="ECO:0000256" key="3">
    <source>
        <dbReference type="PROSITE-ProRule" id="PRU00023"/>
    </source>
</evidence>
<evidence type="ECO:0000259" key="5">
    <source>
        <dbReference type="Pfam" id="PF14420"/>
    </source>
</evidence>
<dbReference type="InterPro" id="IPR025676">
    <property type="entry name" value="Clr5_dom"/>
</dbReference>
<reference evidence="6" key="2">
    <citation type="submission" date="2023-06" db="EMBL/GenBank/DDBJ databases">
        <authorList>
            <consortium name="Lawrence Berkeley National Laboratory"/>
            <person name="Haridas S."/>
            <person name="Hensen N."/>
            <person name="Bonometti L."/>
            <person name="Westerberg I."/>
            <person name="Brannstrom I.O."/>
            <person name="Guillou S."/>
            <person name="Cros-Aarteil S."/>
            <person name="Calhoun S."/>
            <person name="Kuo A."/>
            <person name="Mondo S."/>
            <person name="Pangilinan J."/>
            <person name="Riley R."/>
            <person name="Labutti K."/>
            <person name="Andreopoulos B."/>
            <person name="Lipzen A."/>
            <person name="Chen C."/>
            <person name="Yanf M."/>
            <person name="Daum C."/>
            <person name="Ng V."/>
            <person name="Clum A."/>
            <person name="Steindorff A."/>
            <person name="Ohm R."/>
            <person name="Martin F."/>
            <person name="Silar P."/>
            <person name="Natvig D."/>
            <person name="Lalanne C."/>
            <person name="Gautier V."/>
            <person name="Ament-Velasquez S.L."/>
            <person name="Kruys A."/>
            <person name="Hutchinson M.I."/>
            <person name="Powell A.J."/>
            <person name="Barry K."/>
            <person name="Miller A.N."/>
            <person name="Grigoriev I.V."/>
            <person name="Debuchy R."/>
            <person name="Gladieux P."/>
            <person name="Thoren M.H."/>
            <person name="Johannesson H."/>
        </authorList>
    </citation>
    <scope>NUCLEOTIDE SEQUENCE</scope>
    <source>
        <strain evidence="6">CBS 958.72</strain>
    </source>
</reference>
<keyword evidence="7" id="KW-1185">Reference proteome</keyword>
<evidence type="ECO:0000313" key="6">
    <source>
        <dbReference type="EMBL" id="KAK3384028.1"/>
    </source>
</evidence>
<dbReference type="SMART" id="SM00248">
    <property type="entry name" value="ANK"/>
    <property type="match status" value="9"/>
</dbReference>
<dbReference type="Gene3D" id="1.25.40.20">
    <property type="entry name" value="Ankyrin repeat-containing domain"/>
    <property type="match status" value="2"/>
</dbReference>